<comment type="caution">
    <text evidence="1">The sequence shown here is derived from an EMBL/GenBank/DDBJ whole genome shotgun (WGS) entry which is preliminary data.</text>
</comment>
<proteinExistence type="predicted"/>
<evidence type="ECO:0000313" key="2">
    <source>
        <dbReference type="Proteomes" id="UP000814033"/>
    </source>
</evidence>
<dbReference type="Proteomes" id="UP000814033">
    <property type="component" value="Unassembled WGS sequence"/>
</dbReference>
<organism evidence="1 2">
    <name type="scientific">Auriscalpium vulgare</name>
    <dbReference type="NCBI Taxonomy" id="40419"/>
    <lineage>
        <taxon>Eukaryota</taxon>
        <taxon>Fungi</taxon>
        <taxon>Dikarya</taxon>
        <taxon>Basidiomycota</taxon>
        <taxon>Agaricomycotina</taxon>
        <taxon>Agaricomycetes</taxon>
        <taxon>Russulales</taxon>
        <taxon>Auriscalpiaceae</taxon>
        <taxon>Auriscalpium</taxon>
    </lineage>
</organism>
<reference evidence="1" key="1">
    <citation type="submission" date="2021-02" db="EMBL/GenBank/DDBJ databases">
        <authorList>
            <consortium name="DOE Joint Genome Institute"/>
            <person name="Ahrendt S."/>
            <person name="Looney B.P."/>
            <person name="Miyauchi S."/>
            <person name="Morin E."/>
            <person name="Drula E."/>
            <person name="Courty P.E."/>
            <person name="Chicoki N."/>
            <person name="Fauchery L."/>
            <person name="Kohler A."/>
            <person name="Kuo A."/>
            <person name="Labutti K."/>
            <person name="Pangilinan J."/>
            <person name="Lipzen A."/>
            <person name="Riley R."/>
            <person name="Andreopoulos W."/>
            <person name="He G."/>
            <person name="Johnson J."/>
            <person name="Barry K.W."/>
            <person name="Grigoriev I.V."/>
            <person name="Nagy L."/>
            <person name="Hibbett D."/>
            <person name="Henrissat B."/>
            <person name="Matheny P.B."/>
            <person name="Labbe J."/>
            <person name="Martin F."/>
        </authorList>
    </citation>
    <scope>NUCLEOTIDE SEQUENCE</scope>
    <source>
        <strain evidence="1">FP105234-sp</strain>
    </source>
</reference>
<keyword evidence="2" id="KW-1185">Reference proteome</keyword>
<sequence>MPKIVPSSLPLSGLFGVIKPTGPTSMHIVNQVKTLVEKSRLFVEASKLEEAHKSGKKQSRRARKRGGAAVKIGQGGTLDPLADGVLGQCACSRPRV</sequence>
<accession>A0ACB8RR84</accession>
<gene>
    <name evidence="1" type="ORF">FA95DRAFT_1416287</name>
</gene>
<evidence type="ECO:0000313" key="1">
    <source>
        <dbReference type="EMBL" id="KAI0046156.1"/>
    </source>
</evidence>
<dbReference type="EMBL" id="MU275933">
    <property type="protein sequence ID" value="KAI0046156.1"/>
    <property type="molecule type" value="Genomic_DNA"/>
</dbReference>
<protein>
    <submittedName>
        <fullName evidence="1">Uncharacterized protein</fullName>
    </submittedName>
</protein>
<reference evidence="1" key="2">
    <citation type="journal article" date="2022" name="New Phytol.">
        <title>Evolutionary transition to the ectomycorrhizal habit in the genomes of a hyperdiverse lineage of mushroom-forming fungi.</title>
        <authorList>
            <person name="Looney B."/>
            <person name="Miyauchi S."/>
            <person name="Morin E."/>
            <person name="Drula E."/>
            <person name="Courty P.E."/>
            <person name="Kohler A."/>
            <person name="Kuo A."/>
            <person name="LaButti K."/>
            <person name="Pangilinan J."/>
            <person name="Lipzen A."/>
            <person name="Riley R."/>
            <person name="Andreopoulos W."/>
            <person name="He G."/>
            <person name="Johnson J."/>
            <person name="Nolan M."/>
            <person name="Tritt A."/>
            <person name="Barry K.W."/>
            <person name="Grigoriev I.V."/>
            <person name="Nagy L.G."/>
            <person name="Hibbett D."/>
            <person name="Henrissat B."/>
            <person name="Matheny P.B."/>
            <person name="Labbe J."/>
            <person name="Martin F.M."/>
        </authorList>
    </citation>
    <scope>NUCLEOTIDE SEQUENCE</scope>
    <source>
        <strain evidence="1">FP105234-sp</strain>
    </source>
</reference>
<name>A0ACB8RR84_9AGAM</name>